<dbReference type="InterPro" id="IPR014720">
    <property type="entry name" value="dsRBD_dom"/>
</dbReference>
<dbReference type="CDD" id="cd00048">
    <property type="entry name" value="DSRM_SF"/>
    <property type="match status" value="1"/>
</dbReference>
<keyword evidence="1" id="KW-0694">RNA-binding</keyword>
<keyword evidence="4" id="KW-1185">Reference proteome</keyword>
<accession>A0A9P6C0U6</accession>
<evidence type="ECO:0000259" key="2">
    <source>
        <dbReference type="PROSITE" id="PS50137"/>
    </source>
</evidence>
<gene>
    <name evidence="3" type="ORF">P691DRAFT_803209</name>
</gene>
<feature type="domain" description="DRBM" evidence="2">
    <location>
        <begin position="7"/>
        <end position="74"/>
    </location>
</feature>
<comment type="caution">
    <text evidence="3">The sequence shown here is derived from an EMBL/GenBank/DDBJ whole genome shotgun (WGS) entry which is preliminary data.</text>
</comment>
<proteinExistence type="predicted"/>
<dbReference type="Pfam" id="PF00035">
    <property type="entry name" value="dsrm"/>
    <property type="match status" value="1"/>
</dbReference>
<evidence type="ECO:0000256" key="1">
    <source>
        <dbReference type="PROSITE-ProRule" id="PRU00266"/>
    </source>
</evidence>
<dbReference type="Proteomes" id="UP000807342">
    <property type="component" value="Unassembled WGS sequence"/>
</dbReference>
<reference evidence="3" key="1">
    <citation type="submission" date="2020-11" db="EMBL/GenBank/DDBJ databases">
        <authorList>
            <consortium name="DOE Joint Genome Institute"/>
            <person name="Ahrendt S."/>
            <person name="Riley R."/>
            <person name="Andreopoulos W."/>
            <person name="Labutti K."/>
            <person name="Pangilinan J."/>
            <person name="Ruiz-Duenas F.J."/>
            <person name="Barrasa J.M."/>
            <person name="Sanchez-Garcia M."/>
            <person name="Camarero S."/>
            <person name="Miyauchi S."/>
            <person name="Serrano A."/>
            <person name="Linde D."/>
            <person name="Babiker R."/>
            <person name="Drula E."/>
            <person name="Ayuso-Fernandez I."/>
            <person name="Pacheco R."/>
            <person name="Padilla G."/>
            <person name="Ferreira P."/>
            <person name="Barriuso J."/>
            <person name="Kellner H."/>
            <person name="Castanera R."/>
            <person name="Alfaro M."/>
            <person name="Ramirez L."/>
            <person name="Pisabarro A.G."/>
            <person name="Kuo A."/>
            <person name="Tritt A."/>
            <person name="Lipzen A."/>
            <person name="He G."/>
            <person name="Yan M."/>
            <person name="Ng V."/>
            <person name="Cullen D."/>
            <person name="Martin F."/>
            <person name="Rosso M.-N."/>
            <person name="Henrissat B."/>
            <person name="Hibbett D."/>
            <person name="Martinez A.T."/>
            <person name="Grigoriev I.V."/>
        </authorList>
    </citation>
    <scope>NUCLEOTIDE SEQUENCE</scope>
    <source>
        <strain evidence="3">MF-IS2</strain>
    </source>
</reference>
<dbReference type="AlphaFoldDB" id="A0A9P6C0U6"/>
<evidence type="ECO:0000313" key="4">
    <source>
        <dbReference type="Proteomes" id="UP000807342"/>
    </source>
</evidence>
<dbReference type="Gene3D" id="3.30.160.20">
    <property type="match status" value="1"/>
</dbReference>
<name>A0A9P6C0U6_9AGAR</name>
<evidence type="ECO:0000313" key="3">
    <source>
        <dbReference type="EMBL" id="KAF9446977.1"/>
    </source>
</evidence>
<dbReference type="SUPFAM" id="SSF54768">
    <property type="entry name" value="dsRNA-binding domain-like"/>
    <property type="match status" value="1"/>
</dbReference>
<sequence length="84" mass="9323">MPGGNDTYRHKLNTICSRLKLNNKKGESDNPGGDKNPIWTCKIYVNNIPYEGTGTSKDGAFEQAAKTAVYRLKDLYPQETADIS</sequence>
<dbReference type="OrthoDB" id="10489884at2759"/>
<organism evidence="3 4">
    <name type="scientific">Macrolepiota fuliginosa MF-IS2</name>
    <dbReference type="NCBI Taxonomy" id="1400762"/>
    <lineage>
        <taxon>Eukaryota</taxon>
        <taxon>Fungi</taxon>
        <taxon>Dikarya</taxon>
        <taxon>Basidiomycota</taxon>
        <taxon>Agaricomycotina</taxon>
        <taxon>Agaricomycetes</taxon>
        <taxon>Agaricomycetidae</taxon>
        <taxon>Agaricales</taxon>
        <taxon>Agaricineae</taxon>
        <taxon>Agaricaceae</taxon>
        <taxon>Macrolepiota</taxon>
    </lineage>
</organism>
<dbReference type="EMBL" id="MU151221">
    <property type="protein sequence ID" value="KAF9446977.1"/>
    <property type="molecule type" value="Genomic_DNA"/>
</dbReference>
<dbReference type="GO" id="GO:0003723">
    <property type="term" value="F:RNA binding"/>
    <property type="evidence" value="ECO:0007669"/>
    <property type="project" value="UniProtKB-UniRule"/>
</dbReference>
<dbReference type="PROSITE" id="PS50137">
    <property type="entry name" value="DS_RBD"/>
    <property type="match status" value="1"/>
</dbReference>
<protein>
    <recommendedName>
        <fullName evidence="2">DRBM domain-containing protein</fullName>
    </recommendedName>
</protein>